<evidence type="ECO:0000256" key="3">
    <source>
        <dbReference type="SAM" id="MobiDB-lite"/>
    </source>
</evidence>
<keyword evidence="6" id="KW-1185">Reference proteome</keyword>
<reference evidence="5 6" key="1">
    <citation type="submission" date="2024-05" db="EMBL/GenBank/DDBJ databases">
        <title>Genetic variation in Jamaican populations of the coffee berry borer (Hypothenemus hampei).</title>
        <authorList>
            <person name="Errbii M."/>
            <person name="Myrie A."/>
        </authorList>
    </citation>
    <scope>NUCLEOTIDE SEQUENCE [LARGE SCALE GENOMIC DNA]</scope>
    <source>
        <strain evidence="5">JA-Hopewell-2020-01-JO</strain>
        <tissue evidence="5">Whole body</tissue>
    </source>
</reference>
<evidence type="ECO:0000256" key="2">
    <source>
        <dbReference type="SAM" id="Coils"/>
    </source>
</evidence>
<evidence type="ECO:0000313" key="5">
    <source>
        <dbReference type="EMBL" id="KAL1490564.1"/>
    </source>
</evidence>
<feature type="region of interest" description="Disordered" evidence="3">
    <location>
        <begin position="1"/>
        <end position="111"/>
    </location>
</feature>
<accession>A0ABD1EA15</accession>
<dbReference type="Pfam" id="PF26116">
    <property type="entry name" value="FAM13A"/>
    <property type="match status" value="1"/>
</dbReference>
<gene>
    <name evidence="5" type="ORF">ABEB36_013235</name>
</gene>
<feature type="compositionally biased region" description="Polar residues" evidence="3">
    <location>
        <begin position="1"/>
        <end position="15"/>
    </location>
</feature>
<comment type="caution">
    <text evidence="5">The sequence shown here is derived from an EMBL/GenBank/DDBJ whole genome shotgun (WGS) entry which is preliminary data.</text>
</comment>
<organism evidence="5 6">
    <name type="scientific">Hypothenemus hampei</name>
    <name type="common">Coffee berry borer</name>
    <dbReference type="NCBI Taxonomy" id="57062"/>
    <lineage>
        <taxon>Eukaryota</taxon>
        <taxon>Metazoa</taxon>
        <taxon>Ecdysozoa</taxon>
        <taxon>Arthropoda</taxon>
        <taxon>Hexapoda</taxon>
        <taxon>Insecta</taxon>
        <taxon>Pterygota</taxon>
        <taxon>Neoptera</taxon>
        <taxon>Endopterygota</taxon>
        <taxon>Coleoptera</taxon>
        <taxon>Polyphaga</taxon>
        <taxon>Cucujiformia</taxon>
        <taxon>Curculionidae</taxon>
        <taxon>Scolytinae</taxon>
        <taxon>Hypothenemus</taxon>
    </lineage>
</organism>
<dbReference type="InterPro" id="IPR059029">
    <property type="entry name" value="FAM13A_dom"/>
</dbReference>
<dbReference type="Proteomes" id="UP001566132">
    <property type="component" value="Unassembled WGS sequence"/>
</dbReference>
<protein>
    <recommendedName>
        <fullName evidence="4">FAM13A-like domain-containing protein</fullName>
    </recommendedName>
</protein>
<feature type="domain" description="FAM13A-like" evidence="4">
    <location>
        <begin position="493"/>
        <end position="561"/>
    </location>
</feature>
<comment type="similarity">
    <text evidence="1">Belongs to the FAM13 family.</text>
</comment>
<evidence type="ECO:0000256" key="1">
    <source>
        <dbReference type="ARBA" id="ARBA00007549"/>
    </source>
</evidence>
<proteinExistence type="inferred from homology"/>
<sequence length="562" mass="64713">MKSTSTQNEDTSQKQLADPKTSKAKKTNQLSSRDPSYSHLDEAKVKLRKRKERQESLSSLNQQDRKVIRSNSEERPLLIKNSEDGIRRVSSSGDFPKSMKEDKPRSPLRRTDIYVKGLRNDDCDYDKMRSYERFTRAHTFKSKKHPRRCKIRGSPKVKLKHEIQEAPLEATTSLKFLEANKESQIKDRSPSPVKTPVSSVDFASLYEQTDSLEPVISQPHTQVNETMETMPGDSVAFNKMLSSPRNSIIATHRIYLDPDVGNISTRKLVKNPIEERIQKLAKQINSCKKKILICEADFEMEHGTKPSQIDKMNDTTIRKLYVELSKLKREQKKLSEISVVGYSRVSLNSNKGTIVTLQETVKEIEEKLHIQREESNVKSAALEAFTSEQLMEEKISTQKALLYLESLHGRPQNKDDRDLVRPLYDRYRLLKQMILKITNINTTGELATIDENEAMHFVASTSSSNETESEKTEMKKCTQDGRESLAKWHSLSKAELMQQLNIINKDKQELKRKIKDYEKSLCLSTGRMMLTKEDKIPKEDLYEAYKKVKSRLKLIEALIGKL</sequence>
<feature type="compositionally biased region" description="Basic and acidic residues" evidence="3">
    <location>
        <begin position="97"/>
        <end position="111"/>
    </location>
</feature>
<dbReference type="PANTHER" id="PTHR15904">
    <property type="entry name" value="FAM13"/>
    <property type="match status" value="1"/>
</dbReference>
<dbReference type="InterPro" id="IPR039102">
    <property type="entry name" value="FAM13"/>
</dbReference>
<dbReference type="PANTHER" id="PTHR15904:SF17">
    <property type="entry name" value="RHO-GAP DOMAIN-CONTAINING PROTEIN"/>
    <property type="match status" value="1"/>
</dbReference>
<evidence type="ECO:0000313" key="6">
    <source>
        <dbReference type="Proteomes" id="UP001566132"/>
    </source>
</evidence>
<keyword evidence="2" id="KW-0175">Coiled coil</keyword>
<name>A0ABD1EA15_HYPHA</name>
<feature type="coiled-coil region" evidence="2">
    <location>
        <begin position="317"/>
        <end position="374"/>
    </location>
</feature>
<feature type="compositionally biased region" description="Basic and acidic residues" evidence="3">
    <location>
        <begin position="63"/>
        <end position="87"/>
    </location>
</feature>
<feature type="coiled-coil region" evidence="2">
    <location>
        <begin position="493"/>
        <end position="520"/>
    </location>
</feature>
<dbReference type="EMBL" id="JBDJPC010000010">
    <property type="protein sequence ID" value="KAL1490564.1"/>
    <property type="molecule type" value="Genomic_DNA"/>
</dbReference>
<evidence type="ECO:0000259" key="4">
    <source>
        <dbReference type="Pfam" id="PF26116"/>
    </source>
</evidence>
<dbReference type="Gene3D" id="1.10.10.1460">
    <property type="match status" value="1"/>
</dbReference>
<dbReference type="AlphaFoldDB" id="A0ABD1EA15"/>